<reference evidence="2" key="1">
    <citation type="submission" date="2018-12" db="EMBL/GenBank/DDBJ databases">
        <authorList>
            <person name="Syme R.A."/>
            <person name="Farfan-Caceres L."/>
            <person name="Lichtenzveig J."/>
        </authorList>
    </citation>
    <scope>NUCLEOTIDE SEQUENCE</scope>
    <source>
        <strain evidence="2">Al4</strain>
    </source>
</reference>
<dbReference type="NCBIfam" id="TIGR03833">
    <property type="entry name" value="YwbE family protein"/>
    <property type="match status" value="1"/>
</dbReference>
<dbReference type="PANTHER" id="PTHR40069">
    <property type="entry name" value="YWBE PROTEIN"/>
    <property type="match status" value="1"/>
</dbReference>
<feature type="region of interest" description="Disordered" evidence="1">
    <location>
        <begin position="106"/>
        <end position="139"/>
    </location>
</feature>
<dbReference type="Pfam" id="PF09962">
    <property type="entry name" value="DUF2196"/>
    <property type="match status" value="1"/>
</dbReference>
<dbReference type="PANTHER" id="PTHR40069:SF1">
    <property type="entry name" value="YWBE PROTEIN"/>
    <property type="match status" value="1"/>
</dbReference>
<dbReference type="EMBL" id="RZGK01000022">
    <property type="protein sequence ID" value="KAF9690845.1"/>
    <property type="molecule type" value="Genomic_DNA"/>
</dbReference>
<keyword evidence="3" id="KW-1185">Reference proteome</keyword>
<evidence type="ECO:0008006" key="4">
    <source>
        <dbReference type="Google" id="ProtNLM"/>
    </source>
</evidence>
<sequence length="217" mass="23376">MQRGRGRPNRPAQRGGRGGGRGGNANDNSPRSTRPRPAYTSVPPIRAIHPGGGVSIVLKEDQQSGHQVKGIVADLLTRGDHPRGVKVRLRDGRVGRVQGLVSEAEGQQGEAVVGGPEANLGRNGEGAVSAGRGGRRGARMERDIREDDEYLYENRASNQDHGLFAALEEADKRHEQSKAVLPSQQILPEETAVCPVCYKFEGDEAAVARHVEEHFAD</sequence>
<reference evidence="2" key="2">
    <citation type="submission" date="2020-09" db="EMBL/GenBank/DDBJ databases">
        <title>Reference genome assembly for Australian Ascochyta lentis isolate Al4.</title>
        <authorList>
            <person name="Lee R.C."/>
            <person name="Farfan-Caceres L.M."/>
            <person name="Debler J.W."/>
            <person name="Williams A.H."/>
            <person name="Henares B.M."/>
        </authorList>
    </citation>
    <scope>NUCLEOTIDE SEQUENCE</scope>
    <source>
        <strain evidence="2">Al4</strain>
    </source>
</reference>
<comment type="caution">
    <text evidence="2">The sequence shown here is derived from an EMBL/GenBank/DDBJ whole genome shotgun (WGS) entry which is preliminary data.</text>
</comment>
<proteinExistence type="predicted"/>
<feature type="region of interest" description="Disordered" evidence="1">
    <location>
        <begin position="1"/>
        <end position="54"/>
    </location>
</feature>
<dbReference type="OrthoDB" id="20105at2759"/>
<dbReference type="InterPro" id="IPR019240">
    <property type="entry name" value="DUF2196"/>
</dbReference>
<accession>A0A8H7IUF9</accession>
<dbReference type="Proteomes" id="UP000651452">
    <property type="component" value="Unassembled WGS sequence"/>
</dbReference>
<gene>
    <name evidence="2" type="ORF">EKO04_011083</name>
</gene>
<evidence type="ECO:0000313" key="3">
    <source>
        <dbReference type="Proteomes" id="UP000651452"/>
    </source>
</evidence>
<organism evidence="2 3">
    <name type="scientific">Ascochyta lentis</name>
    <dbReference type="NCBI Taxonomy" id="205686"/>
    <lineage>
        <taxon>Eukaryota</taxon>
        <taxon>Fungi</taxon>
        <taxon>Dikarya</taxon>
        <taxon>Ascomycota</taxon>
        <taxon>Pezizomycotina</taxon>
        <taxon>Dothideomycetes</taxon>
        <taxon>Pleosporomycetidae</taxon>
        <taxon>Pleosporales</taxon>
        <taxon>Pleosporineae</taxon>
        <taxon>Didymellaceae</taxon>
        <taxon>Ascochyta</taxon>
    </lineage>
</organism>
<evidence type="ECO:0000313" key="2">
    <source>
        <dbReference type="EMBL" id="KAF9690845.1"/>
    </source>
</evidence>
<protein>
    <recommendedName>
        <fullName evidence="4">UBZ4-type domain-containing protein</fullName>
    </recommendedName>
</protein>
<name>A0A8H7IUF9_9PLEO</name>
<evidence type="ECO:0000256" key="1">
    <source>
        <dbReference type="SAM" id="MobiDB-lite"/>
    </source>
</evidence>
<dbReference type="AlphaFoldDB" id="A0A8H7IUF9"/>